<evidence type="ECO:0000256" key="6">
    <source>
        <dbReference type="RuleBase" id="RU003331"/>
    </source>
</evidence>
<dbReference type="AlphaFoldDB" id="A0A1G2PF37"/>
<comment type="subcellular location">
    <subcellularLocation>
        <location evidence="6">Cytoplasm</location>
    </subcellularLocation>
</comment>
<organism evidence="7 8">
    <name type="scientific">Candidatus Terrybacteria bacterium RIFCSPHIGHO2_01_FULL_43_35</name>
    <dbReference type="NCBI Taxonomy" id="1802361"/>
    <lineage>
        <taxon>Bacteria</taxon>
        <taxon>Candidatus Terryibacteriota</taxon>
    </lineage>
</organism>
<dbReference type="PRINTS" id="PR00094">
    <property type="entry name" value="ADENYLTKNASE"/>
</dbReference>
<gene>
    <name evidence="7" type="ORF">A2828_03250</name>
</gene>
<dbReference type="EC" id="2.7.4.3" evidence="6"/>
<name>A0A1G2PF37_9BACT</name>
<dbReference type="SUPFAM" id="SSF52540">
    <property type="entry name" value="P-loop containing nucleoside triphosphate hydrolases"/>
    <property type="match status" value="1"/>
</dbReference>
<comment type="caution">
    <text evidence="7">The sequence shown here is derived from an EMBL/GenBank/DDBJ whole genome shotgun (WGS) entry which is preliminary data.</text>
</comment>
<dbReference type="Proteomes" id="UP000178869">
    <property type="component" value="Unassembled WGS sequence"/>
</dbReference>
<dbReference type="GO" id="GO:0004017">
    <property type="term" value="F:AMP kinase activity"/>
    <property type="evidence" value="ECO:0007669"/>
    <property type="project" value="UniProtKB-EC"/>
</dbReference>
<evidence type="ECO:0000313" key="7">
    <source>
        <dbReference type="EMBL" id="OHA46202.1"/>
    </source>
</evidence>
<dbReference type="EMBL" id="MHSR01000019">
    <property type="protein sequence ID" value="OHA46202.1"/>
    <property type="molecule type" value="Genomic_DNA"/>
</dbReference>
<sequence>MEQKKLNSNTAVVIMFGPPGAGKGTQAELLAEHLGLYHFETSKIIEEALNSHTDQEYIEIDGVKYLYKDERRKFSSGELNSPPIVAFWVKERIRNLAQKGQPTVFSGSPRTTFEADQIYPFLISLFPKEAICVLELTVPSQTSIDRNVARRICSSCRLPHPKNYDKITCRRCGNALMLRGSIDTEPVIIKRLGEFALRTMPAVERTKEYGFAVNVIDGNKDEQSVFKDICVACKLNI</sequence>
<dbReference type="InterPro" id="IPR027417">
    <property type="entry name" value="P-loop_NTPase"/>
</dbReference>
<dbReference type="Gene3D" id="3.40.50.300">
    <property type="entry name" value="P-loop containing nucleotide triphosphate hydrolases"/>
    <property type="match status" value="1"/>
</dbReference>
<dbReference type="PANTHER" id="PTHR23359">
    <property type="entry name" value="NUCLEOTIDE KINASE"/>
    <property type="match status" value="1"/>
</dbReference>
<comment type="similarity">
    <text evidence="5">Belongs to the adenylate kinase family.</text>
</comment>
<evidence type="ECO:0000256" key="2">
    <source>
        <dbReference type="ARBA" id="ARBA00022727"/>
    </source>
</evidence>
<dbReference type="Pfam" id="PF00406">
    <property type="entry name" value="ADK"/>
    <property type="match status" value="1"/>
</dbReference>
<comment type="catalytic activity">
    <reaction evidence="6">
        <text>AMP + ATP = 2 ADP</text>
        <dbReference type="Rhea" id="RHEA:12973"/>
        <dbReference type="ChEBI" id="CHEBI:30616"/>
        <dbReference type="ChEBI" id="CHEBI:456215"/>
        <dbReference type="ChEBI" id="CHEBI:456216"/>
        <dbReference type="EC" id="2.7.4.3"/>
    </reaction>
</comment>
<reference evidence="7 8" key="1">
    <citation type="journal article" date="2016" name="Nat. Commun.">
        <title>Thousands of microbial genomes shed light on interconnected biogeochemical processes in an aquifer system.</title>
        <authorList>
            <person name="Anantharaman K."/>
            <person name="Brown C.T."/>
            <person name="Hug L.A."/>
            <person name="Sharon I."/>
            <person name="Castelle C.J."/>
            <person name="Probst A.J."/>
            <person name="Thomas B.C."/>
            <person name="Singh A."/>
            <person name="Wilkins M.J."/>
            <person name="Karaoz U."/>
            <person name="Brodie E.L."/>
            <person name="Williams K.H."/>
            <person name="Hubbard S.S."/>
            <person name="Banfield J.F."/>
        </authorList>
    </citation>
    <scope>NUCLEOTIDE SEQUENCE [LARGE SCALE GENOMIC DNA]</scope>
</reference>
<keyword evidence="6" id="KW-0067">ATP-binding</keyword>
<evidence type="ECO:0000313" key="8">
    <source>
        <dbReference type="Proteomes" id="UP000178869"/>
    </source>
</evidence>
<accession>A0A1G2PF37</accession>
<keyword evidence="3 6" id="KW-0547">Nucleotide-binding</keyword>
<dbReference type="CDD" id="cd01428">
    <property type="entry name" value="ADK"/>
    <property type="match status" value="1"/>
</dbReference>
<keyword evidence="1 5" id="KW-0808">Transferase</keyword>
<dbReference type="GO" id="GO:0005737">
    <property type="term" value="C:cytoplasm"/>
    <property type="evidence" value="ECO:0007669"/>
    <property type="project" value="UniProtKB-SubCell"/>
</dbReference>
<keyword evidence="4 5" id="KW-0418">Kinase</keyword>
<comment type="subunit">
    <text evidence="6">Monomer.</text>
</comment>
<evidence type="ECO:0000256" key="3">
    <source>
        <dbReference type="ARBA" id="ARBA00022741"/>
    </source>
</evidence>
<evidence type="ECO:0000256" key="1">
    <source>
        <dbReference type="ARBA" id="ARBA00022679"/>
    </source>
</evidence>
<evidence type="ECO:0000256" key="5">
    <source>
        <dbReference type="RuleBase" id="RU003330"/>
    </source>
</evidence>
<keyword evidence="2" id="KW-0545">Nucleotide biosynthesis</keyword>
<protein>
    <recommendedName>
        <fullName evidence="6">Adenylate kinase</fullName>
        <ecNumber evidence="6">2.7.4.3</ecNumber>
    </recommendedName>
</protein>
<dbReference type="GO" id="GO:0005524">
    <property type="term" value="F:ATP binding"/>
    <property type="evidence" value="ECO:0007669"/>
    <property type="project" value="UniProtKB-KW"/>
</dbReference>
<dbReference type="InterPro" id="IPR000850">
    <property type="entry name" value="Adenylat/UMP-CMP_kin"/>
</dbReference>
<proteinExistence type="inferred from homology"/>
<evidence type="ECO:0000256" key="4">
    <source>
        <dbReference type="ARBA" id="ARBA00022777"/>
    </source>
</evidence>